<dbReference type="GO" id="GO:0006629">
    <property type="term" value="P:lipid metabolic process"/>
    <property type="evidence" value="ECO:0007669"/>
    <property type="project" value="InterPro"/>
</dbReference>
<gene>
    <name evidence="2" type="ORF">AXI58_09955</name>
</gene>
<dbReference type="RefSeq" id="WP_061520650.1">
    <property type="nucleotide sequence ID" value="NZ_JARLZY010000019.1"/>
</dbReference>
<dbReference type="PROSITE" id="PS51257">
    <property type="entry name" value="PROKAR_LIPOPROTEIN"/>
    <property type="match status" value="1"/>
</dbReference>
<dbReference type="GO" id="GO:0008081">
    <property type="term" value="F:phosphoric diester hydrolase activity"/>
    <property type="evidence" value="ECO:0007669"/>
    <property type="project" value="InterPro"/>
</dbReference>
<comment type="caution">
    <text evidence="2">The sequence shown here is derived from an EMBL/GenBank/DDBJ whole genome shotgun (WGS) entry which is preliminary data.</text>
</comment>
<keyword evidence="3" id="KW-1185">Reference proteome</keyword>
<dbReference type="Gene3D" id="3.20.20.190">
    <property type="entry name" value="Phosphatidylinositol (PI) phosphodiesterase"/>
    <property type="match status" value="1"/>
</dbReference>
<reference evidence="3" key="1">
    <citation type="submission" date="2016-02" db="EMBL/GenBank/DDBJ databases">
        <authorList>
            <person name="Dunlap C."/>
        </authorList>
    </citation>
    <scope>NUCLEOTIDE SEQUENCE [LARGE SCALE GENOMIC DNA]</scope>
    <source>
        <strain evidence="3">NRRL B-41092</strain>
    </source>
</reference>
<sequence length="282" mass="32022">MKIINLITLIIALVLLGGCSFNEVDASTLGYGKGSSKKYEPLMIAHRGASEIEPEHTLLSYERAIKDKADYIEIDLRQTKDGHLVAIHDKTVDRTTDGKGEVEDLTLDQIKKLRTGKGQKILTIEEIIKKFGQTTKYYIETRTNNKGKLIMEKKLIDILSKNKLIPNNKVVLESFSDKSLKKLHKLNSDVPLVQLLKDEDVKNMSNSKLNEIKKYSNVVGPNAKLVDKDFVEKVHKNNMKVHVFFDADNEKAFTSKMLQLKVDGLFTNNPAFTEKILKEDYK</sequence>
<organism evidence="2 3">
    <name type="scientific">Bacillus nakamurai</name>
    <dbReference type="NCBI Taxonomy" id="1793963"/>
    <lineage>
        <taxon>Bacteria</taxon>
        <taxon>Bacillati</taxon>
        <taxon>Bacillota</taxon>
        <taxon>Bacilli</taxon>
        <taxon>Bacillales</taxon>
        <taxon>Bacillaceae</taxon>
        <taxon>Bacillus</taxon>
    </lineage>
</organism>
<dbReference type="Pfam" id="PF03009">
    <property type="entry name" value="GDPD"/>
    <property type="match status" value="1"/>
</dbReference>
<evidence type="ECO:0000259" key="1">
    <source>
        <dbReference type="PROSITE" id="PS51704"/>
    </source>
</evidence>
<dbReference type="PROSITE" id="PS51704">
    <property type="entry name" value="GP_PDE"/>
    <property type="match status" value="1"/>
</dbReference>
<feature type="domain" description="GP-PDE" evidence="1">
    <location>
        <begin position="41"/>
        <end position="277"/>
    </location>
</feature>
<evidence type="ECO:0000313" key="3">
    <source>
        <dbReference type="Proteomes" id="UP000075430"/>
    </source>
</evidence>
<dbReference type="EMBL" id="LSBA01000005">
    <property type="protein sequence ID" value="KXZ22305.1"/>
    <property type="molecule type" value="Genomic_DNA"/>
</dbReference>
<evidence type="ECO:0000313" key="2">
    <source>
        <dbReference type="EMBL" id="KXZ22305.1"/>
    </source>
</evidence>
<dbReference type="STRING" id="1793963.AXI58_09955"/>
<protein>
    <submittedName>
        <fullName evidence="2">Glycerophosphodiester phosphodiesterase</fullName>
    </submittedName>
</protein>
<dbReference type="OrthoDB" id="384721at2"/>
<accession>A0A150FB38</accession>
<name>A0A150FB38_9BACI</name>
<dbReference type="Proteomes" id="UP000075430">
    <property type="component" value="Unassembled WGS sequence"/>
</dbReference>
<dbReference type="SUPFAM" id="SSF51695">
    <property type="entry name" value="PLC-like phosphodiesterases"/>
    <property type="match status" value="1"/>
</dbReference>
<dbReference type="InterPro" id="IPR030395">
    <property type="entry name" value="GP_PDE_dom"/>
</dbReference>
<dbReference type="PANTHER" id="PTHR46211:SF7">
    <property type="entry name" value="GLYCEROPHOSPHODIESTER PHOSPHODIESTERASE"/>
    <property type="match status" value="1"/>
</dbReference>
<dbReference type="PANTHER" id="PTHR46211">
    <property type="entry name" value="GLYCEROPHOSPHORYL DIESTER PHOSPHODIESTERASE"/>
    <property type="match status" value="1"/>
</dbReference>
<dbReference type="InterPro" id="IPR017946">
    <property type="entry name" value="PLC-like_Pdiesterase_TIM-brl"/>
</dbReference>
<proteinExistence type="predicted"/>
<dbReference type="AlphaFoldDB" id="A0A150FB38"/>